<evidence type="ECO:0000256" key="4">
    <source>
        <dbReference type="ARBA" id="ARBA00022833"/>
    </source>
</evidence>
<gene>
    <name evidence="9" type="ORF">LSH36_554g01003</name>
</gene>
<dbReference type="GO" id="GO:0008270">
    <property type="term" value="F:zinc ion binding"/>
    <property type="evidence" value="ECO:0007669"/>
    <property type="project" value="UniProtKB-UniRule"/>
</dbReference>
<feature type="binding site" evidence="7">
    <location>
        <position position="108"/>
    </location>
    <ligand>
        <name>Zn(2+)</name>
        <dbReference type="ChEBI" id="CHEBI:29105"/>
    </ligand>
</feature>
<comment type="caution">
    <text evidence="9">The sequence shown here is derived from an EMBL/GenBank/DDBJ whole genome shotgun (WGS) entry which is preliminary data.</text>
</comment>
<organism evidence="9 10">
    <name type="scientific">Paralvinella palmiformis</name>
    <dbReference type="NCBI Taxonomy" id="53620"/>
    <lineage>
        <taxon>Eukaryota</taxon>
        <taxon>Metazoa</taxon>
        <taxon>Spiralia</taxon>
        <taxon>Lophotrochozoa</taxon>
        <taxon>Annelida</taxon>
        <taxon>Polychaeta</taxon>
        <taxon>Sedentaria</taxon>
        <taxon>Canalipalpata</taxon>
        <taxon>Terebellida</taxon>
        <taxon>Terebelliformia</taxon>
        <taxon>Alvinellidae</taxon>
        <taxon>Paralvinella</taxon>
    </lineage>
</organism>
<dbReference type="Proteomes" id="UP001208570">
    <property type="component" value="Unassembled WGS sequence"/>
</dbReference>
<reference evidence="9" key="1">
    <citation type="journal article" date="2023" name="Mol. Biol. Evol.">
        <title>Third-Generation Sequencing Reveals the Adaptive Role of the Epigenome in Three Deep-Sea Polychaetes.</title>
        <authorList>
            <person name="Perez M."/>
            <person name="Aroh O."/>
            <person name="Sun Y."/>
            <person name="Lan Y."/>
            <person name="Juniper S.K."/>
            <person name="Young C.R."/>
            <person name="Angers B."/>
            <person name="Qian P.Y."/>
        </authorList>
    </citation>
    <scope>NUCLEOTIDE SEQUENCE</scope>
    <source>
        <strain evidence="9">P08H-3</strain>
    </source>
</reference>
<comment type="function">
    <text evidence="8">Reversible hydration of carbon dioxide.</text>
</comment>
<evidence type="ECO:0000256" key="1">
    <source>
        <dbReference type="ARBA" id="ARBA00006217"/>
    </source>
</evidence>
<dbReference type="PANTHER" id="PTHR11002:SF76">
    <property type="entry name" value="CARBONIC ANHYDRASE"/>
    <property type="match status" value="1"/>
</dbReference>
<comment type="catalytic activity">
    <reaction evidence="6 8">
        <text>hydrogencarbonate + H(+) = CO2 + H2O</text>
        <dbReference type="Rhea" id="RHEA:10748"/>
        <dbReference type="ChEBI" id="CHEBI:15377"/>
        <dbReference type="ChEBI" id="CHEBI:15378"/>
        <dbReference type="ChEBI" id="CHEBI:16526"/>
        <dbReference type="ChEBI" id="CHEBI:17544"/>
        <dbReference type="EC" id="4.2.1.1"/>
    </reaction>
</comment>
<comment type="cofactor">
    <cofactor evidence="7">
        <name>Zn(2+)</name>
        <dbReference type="ChEBI" id="CHEBI:29105"/>
    </cofactor>
    <text evidence="7">Binds 1 zinc ion per subunit.</text>
</comment>
<evidence type="ECO:0000313" key="10">
    <source>
        <dbReference type="Proteomes" id="UP001208570"/>
    </source>
</evidence>
<keyword evidence="4 7" id="KW-0862">Zinc</keyword>
<evidence type="ECO:0000256" key="8">
    <source>
        <dbReference type="RuleBase" id="RU003956"/>
    </source>
</evidence>
<dbReference type="SUPFAM" id="SSF53056">
    <property type="entry name" value="beta-carbonic anhydrase, cab"/>
    <property type="match status" value="1"/>
</dbReference>
<feature type="binding site" evidence="7">
    <location>
        <position position="105"/>
    </location>
    <ligand>
        <name>Zn(2+)</name>
        <dbReference type="ChEBI" id="CHEBI:29105"/>
    </ligand>
</feature>
<dbReference type="Pfam" id="PF00484">
    <property type="entry name" value="Pro_CA"/>
    <property type="match status" value="1"/>
</dbReference>
<dbReference type="AlphaFoldDB" id="A0AAD9J6L2"/>
<dbReference type="GO" id="GO:0004089">
    <property type="term" value="F:carbonate dehydratase activity"/>
    <property type="evidence" value="ECO:0007669"/>
    <property type="project" value="UniProtKB-UniRule"/>
</dbReference>
<evidence type="ECO:0000256" key="3">
    <source>
        <dbReference type="ARBA" id="ARBA00022723"/>
    </source>
</evidence>
<evidence type="ECO:0000313" key="9">
    <source>
        <dbReference type="EMBL" id="KAK2147424.1"/>
    </source>
</evidence>
<feature type="binding site" evidence="7">
    <location>
        <position position="44"/>
    </location>
    <ligand>
        <name>Zn(2+)</name>
        <dbReference type="ChEBI" id="CHEBI:29105"/>
    </ligand>
</feature>
<keyword evidence="10" id="KW-1185">Reference proteome</keyword>
<keyword evidence="3 7" id="KW-0479">Metal-binding</keyword>
<dbReference type="SMART" id="SM00947">
    <property type="entry name" value="Pro_CA"/>
    <property type="match status" value="1"/>
</dbReference>
<dbReference type="InterPro" id="IPR001765">
    <property type="entry name" value="Carbonic_anhydrase"/>
</dbReference>
<dbReference type="Gene3D" id="3.40.1050.10">
    <property type="entry name" value="Carbonic anhydrase"/>
    <property type="match status" value="1"/>
</dbReference>
<evidence type="ECO:0000256" key="7">
    <source>
        <dbReference type="PIRSR" id="PIRSR601765-1"/>
    </source>
</evidence>
<keyword evidence="5 8" id="KW-0456">Lyase</keyword>
<dbReference type="EMBL" id="JAODUP010000554">
    <property type="protein sequence ID" value="KAK2147424.1"/>
    <property type="molecule type" value="Genomic_DNA"/>
</dbReference>
<accession>A0AAD9J6L2</accession>
<evidence type="ECO:0000256" key="5">
    <source>
        <dbReference type="ARBA" id="ARBA00023239"/>
    </source>
</evidence>
<comment type="similarity">
    <text evidence="1 8">Belongs to the beta-class carbonic anhydrase family.</text>
</comment>
<dbReference type="PANTHER" id="PTHR11002">
    <property type="entry name" value="CARBONIC ANHYDRASE"/>
    <property type="match status" value="1"/>
</dbReference>
<evidence type="ECO:0000256" key="2">
    <source>
        <dbReference type="ARBA" id="ARBA00012925"/>
    </source>
</evidence>
<dbReference type="EC" id="4.2.1.1" evidence="2 8"/>
<feature type="binding site" evidence="7">
    <location>
        <position position="42"/>
    </location>
    <ligand>
        <name>Zn(2+)</name>
        <dbReference type="ChEBI" id="CHEBI:29105"/>
    </ligand>
</feature>
<evidence type="ECO:0000256" key="6">
    <source>
        <dbReference type="ARBA" id="ARBA00048348"/>
    </source>
</evidence>
<protein>
    <recommendedName>
        <fullName evidence="2 8">Carbonic anhydrase</fullName>
        <ecNumber evidence="2 8">4.2.1.1</ecNumber>
    </recommendedName>
    <alternativeName>
        <fullName evidence="8">Carbonate dehydratase</fullName>
    </alternativeName>
</protein>
<name>A0AAD9J6L2_9ANNE</name>
<sequence>MPGLEKILRGILKYQATLRPEMVHEFEKVKDNPEPVAVLFSCMDSRLVISRLLQSSVGDMFSIRNAGNLVPHHDCLSYDSVTTEPGALELGCIVNKIRHIMVCGHTDCKAMNLLFSIKDKMADHSGTPLVLWMKKHGQRTVDKYNAWKEGGGKSAIIFQAESADKLFEAYIDPENQFAEVDKFSQINTLQQLQNIASHPIIHDKIANDEVRLNALWFDIYKGNFFMFSRSRKQFIPVTEESYDHLFEDGK</sequence>
<dbReference type="InterPro" id="IPR036874">
    <property type="entry name" value="Carbonic_anhydrase_sf"/>
</dbReference>
<proteinExistence type="inferred from homology"/>